<feature type="transmembrane region" description="Helical" evidence="8">
    <location>
        <begin position="132"/>
        <end position="156"/>
    </location>
</feature>
<dbReference type="Proteomes" id="UP000741360">
    <property type="component" value="Unassembled WGS sequence"/>
</dbReference>
<feature type="transmembrane region" description="Helical" evidence="8">
    <location>
        <begin position="176"/>
        <end position="201"/>
    </location>
</feature>
<evidence type="ECO:0000256" key="4">
    <source>
        <dbReference type="ARBA" id="ARBA00022989"/>
    </source>
</evidence>
<evidence type="ECO:0000259" key="9">
    <source>
        <dbReference type="Pfam" id="PF01618"/>
    </source>
</evidence>
<organism evidence="10 11">
    <name type="scientific">Tectimicrobiota bacterium</name>
    <dbReference type="NCBI Taxonomy" id="2528274"/>
    <lineage>
        <taxon>Bacteria</taxon>
        <taxon>Pseudomonadati</taxon>
        <taxon>Nitrospinota/Tectimicrobiota group</taxon>
        <taxon>Candidatus Tectimicrobiota</taxon>
    </lineage>
</organism>
<dbReference type="InterPro" id="IPR002898">
    <property type="entry name" value="MotA_ExbB_proton_chnl"/>
</dbReference>
<evidence type="ECO:0000256" key="6">
    <source>
        <dbReference type="RuleBase" id="RU004057"/>
    </source>
</evidence>
<comment type="subcellular location">
    <subcellularLocation>
        <location evidence="1">Cell membrane</location>
        <topology evidence="1">Multi-pass membrane protein</topology>
    </subcellularLocation>
    <subcellularLocation>
        <location evidence="6">Membrane</location>
        <topology evidence="6">Multi-pass membrane protein</topology>
    </subcellularLocation>
</comment>
<keyword evidence="3 8" id="KW-0812">Transmembrane</keyword>
<evidence type="ECO:0000313" key="10">
    <source>
        <dbReference type="EMBL" id="MBI3015742.1"/>
    </source>
</evidence>
<feature type="transmembrane region" description="Helical" evidence="8">
    <location>
        <begin position="33"/>
        <end position="53"/>
    </location>
</feature>
<name>A0A932M1E2_UNCTE</name>
<sequence length="278" mass="30670">MNLAFLAGMVSLPVQDNPLQVNSLKQILQLGPVSLVVLAVLFLFSVGTWAIIYQKWRLYRHLRKSSIEISTYLCEDGDLDSLSSRCSQFPVSPEAQMIRALSTGIQQEASFRRLEHLLFKTVSLEVRKLEGYLGFLATAGSTTPFIGLFGTVWGIMNAFNGISMRGSASLATVAPGIAEALIATAAGLAAAIPAVMAYNFFSRWIETVEGELRDLAAELLMEYGPQPVGSPVEAPVDKTTYWPPGNGRRRRRADREDAGDPEWKHPSPPSKPERRMEW</sequence>
<dbReference type="EMBL" id="JACPSX010000229">
    <property type="protein sequence ID" value="MBI3015742.1"/>
    <property type="molecule type" value="Genomic_DNA"/>
</dbReference>
<feature type="compositionally biased region" description="Basic and acidic residues" evidence="7">
    <location>
        <begin position="253"/>
        <end position="278"/>
    </location>
</feature>
<accession>A0A932M1E2</accession>
<keyword evidence="5 8" id="KW-0472">Membrane</keyword>
<keyword evidence="4 8" id="KW-1133">Transmembrane helix</keyword>
<dbReference type="PANTHER" id="PTHR30625">
    <property type="entry name" value="PROTEIN TOLQ"/>
    <property type="match status" value="1"/>
</dbReference>
<evidence type="ECO:0000256" key="5">
    <source>
        <dbReference type="ARBA" id="ARBA00023136"/>
    </source>
</evidence>
<proteinExistence type="inferred from homology"/>
<comment type="caution">
    <text evidence="10">The sequence shown here is derived from an EMBL/GenBank/DDBJ whole genome shotgun (WGS) entry which is preliminary data.</text>
</comment>
<dbReference type="GO" id="GO:0005886">
    <property type="term" value="C:plasma membrane"/>
    <property type="evidence" value="ECO:0007669"/>
    <property type="project" value="UniProtKB-SubCell"/>
</dbReference>
<comment type="similarity">
    <text evidence="6">Belongs to the exbB/tolQ family.</text>
</comment>
<dbReference type="AlphaFoldDB" id="A0A932M1E2"/>
<evidence type="ECO:0000256" key="3">
    <source>
        <dbReference type="ARBA" id="ARBA00022692"/>
    </source>
</evidence>
<keyword evidence="2" id="KW-1003">Cell membrane</keyword>
<feature type="domain" description="MotA/TolQ/ExbB proton channel" evidence="9">
    <location>
        <begin position="100"/>
        <end position="211"/>
    </location>
</feature>
<evidence type="ECO:0000256" key="7">
    <source>
        <dbReference type="SAM" id="MobiDB-lite"/>
    </source>
</evidence>
<protein>
    <submittedName>
        <fullName evidence="10">MotA/TolQ/ExbB proton channel family protein</fullName>
    </submittedName>
</protein>
<evidence type="ECO:0000313" key="11">
    <source>
        <dbReference type="Proteomes" id="UP000741360"/>
    </source>
</evidence>
<gene>
    <name evidence="10" type="ORF">HYY65_11955</name>
</gene>
<keyword evidence="6" id="KW-0813">Transport</keyword>
<dbReference type="InterPro" id="IPR050790">
    <property type="entry name" value="ExbB/TolQ_transport"/>
</dbReference>
<dbReference type="GO" id="GO:0017038">
    <property type="term" value="P:protein import"/>
    <property type="evidence" value="ECO:0007669"/>
    <property type="project" value="TreeGrafter"/>
</dbReference>
<evidence type="ECO:0000256" key="2">
    <source>
        <dbReference type="ARBA" id="ARBA00022475"/>
    </source>
</evidence>
<feature type="region of interest" description="Disordered" evidence="7">
    <location>
        <begin position="228"/>
        <end position="278"/>
    </location>
</feature>
<dbReference type="Pfam" id="PF01618">
    <property type="entry name" value="MotA_ExbB"/>
    <property type="match status" value="1"/>
</dbReference>
<evidence type="ECO:0000256" key="1">
    <source>
        <dbReference type="ARBA" id="ARBA00004651"/>
    </source>
</evidence>
<dbReference type="PANTHER" id="PTHR30625:SF3">
    <property type="entry name" value="TOL-PAL SYSTEM PROTEIN TOLQ"/>
    <property type="match status" value="1"/>
</dbReference>
<reference evidence="10" key="1">
    <citation type="submission" date="2020-07" db="EMBL/GenBank/DDBJ databases">
        <title>Huge and variable diversity of episymbiotic CPR bacteria and DPANN archaea in groundwater ecosystems.</title>
        <authorList>
            <person name="He C.Y."/>
            <person name="Keren R."/>
            <person name="Whittaker M."/>
            <person name="Farag I.F."/>
            <person name="Doudna J."/>
            <person name="Cate J.H.D."/>
            <person name="Banfield J.F."/>
        </authorList>
    </citation>
    <scope>NUCLEOTIDE SEQUENCE</scope>
    <source>
        <strain evidence="10">NC_groundwater_717_Ag_S-0.2um_59_8</strain>
    </source>
</reference>
<evidence type="ECO:0000256" key="8">
    <source>
        <dbReference type="SAM" id="Phobius"/>
    </source>
</evidence>
<keyword evidence="6" id="KW-0653">Protein transport</keyword>